<sequence>MKLTASNKPQDSPYHISTSHQHFHIVSLDNSQRISKTHSENLSYPNENKTLAPQDYHGIFAVRVLLSTKTESERNHFKNRLKALLWWIALINLIHCDSCKMRAW</sequence>
<accession>A0ABC8SCU0</accession>
<dbReference type="AlphaFoldDB" id="A0ABC8SCU0"/>
<dbReference type="Proteomes" id="UP001642360">
    <property type="component" value="Unassembled WGS sequence"/>
</dbReference>
<comment type="caution">
    <text evidence="1">The sequence shown here is derived from an EMBL/GenBank/DDBJ whole genome shotgun (WGS) entry which is preliminary data.</text>
</comment>
<reference evidence="1 3" key="1">
    <citation type="submission" date="2024-02" db="EMBL/GenBank/DDBJ databases">
        <authorList>
            <person name="Vignale AGUSTIN F."/>
            <person name="Sosa J E."/>
            <person name="Modenutti C."/>
        </authorList>
    </citation>
    <scope>NUCLEOTIDE SEQUENCE [LARGE SCALE GENOMIC DNA]</scope>
</reference>
<dbReference type="EMBL" id="CAUOFW020002604">
    <property type="protein sequence ID" value="CAK9154940.1"/>
    <property type="molecule type" value="Genomic_DNA"/>
</dbReference>
<protein>
    <submittedName>
        <fullName evidence="1">Uncharacterized protein</fullName>
    </submittedName>
</protein>
<keyword evidence="3" id="KW-1185">Reference proteome</keyword>
<gene>
    <name evidence="1" type="ORF">ILEXP_LOCUS23297</name>
    <name evidence="2" type="ORF">ILEXP_LOCUS41798</name>
</gene>
<dbReference type="EMBL" id="CAUOFW020005939">
    <property type="protein sequence ID" value="CAK9172160.1"/>
    <property type="molecule type" value="Genomic_DNA"/>
</dbReference>
<evidence type="ECO:0000313" key="2">
    <source>
        <dbReference type="EMBL" id="CAK9172160.1"/>
    </source>
</evidence>
<organism evidence="1 3">
    <name type="scientific">Ilex paraguariensis</name>
    <name type="common">yerba mate</name>
    <dbReference type="NCBI Taxonomy" id="185542"/>
    <lineage>
        <taxon>Eukaryota</taxon>
        <taxon>Viridiplantae</taxon>
        <taxon>Streptophyta</taxon>
        <taxon>Embryophyta</taxon>
        <taxon>Tracheophyta</taxon>
        <taxon>Spermatophyta</taxon>
        <taxon>Magnoliopsida</taxon>
        <taxon>eudicotyledons</taxon>
        <taxon>Gunneridae</taxon>
        <taxon>Pentapetalae</taxon>
        <taxon>asterids</taxon>
        <taxon>campanulids</taxon>
        <taxon>Aquifoliales</taxon>
        <taxon>Aquifoliaceae</taxon>
        <taxon>Ilex</taxon>
    </lineage>
</organism>
<evidence type="ECO:0000313" key="3">
    <source>
        <dbReference type="Proteomes" id="UP001642360"/>
    </source>
</evidence>
<proteinExistence type="predicted"/>
<evidence type="ECO:0000313" key="1">
    <source>
        <dbReference type="EMBL" id="CAK9154940.1"/>
    </source>
</evidence>
<name>A0ABC8SCU0_9AQUA</name>